<evidence type="ECO:0000313" key="2">
    <source>
        <dbReference type="Proteomes" id="UP000199409"/>
    </source>
</evidence>
<protein>
    <submittedName>
        <fullName evidence="1">Putative rRNA methylase</fullName>
    </submittedName>
</protein>
<name>A0A1H3WRY7_9BACT</name>
<proteinExistence type="predicted"/>
<sequence>MKRALVRMVDWTHELLSEVVQAGDLAVDLTAGTGQDTLALYKMVGSAGQVIAFDIQPQAIAVTGERLTAAGARVRFQQQDNCPLPCEPGVDLLQISHVEISKALPKSPKGIIANLGYFPGGKKELVTRPESTLLALQQSCFLLAVGGRLALAVYPGYPGGAEEGAAVDTFLAELDDSIFHVLQMKVSNRLQAPFLFIVEKRI</sequence>
<dbReference type="GO" id="GO:0032259">
    <property type="term" value="P:methylation"/>
    <property type="evidence" value="ECO:0007669"/>
    <property type="project" value="UniProtKB-KW"/>
</dbReference>
<keyword evidence="1" id="KW-0489">Methyltransferase</keyword>
<reference evidence="1 2" key="1">
    <citation type="submission" date="2016-10" db="EMBL/GenBank/DDBJ databases">
        <authorList>
            <person name="de Groot N.N."/>
        </authorList>
    </citation>
    <scope>NUCLEOTIDE SEQUENCE [LARGE SCALE GENOMIC DNA]</scope>
    <source>
        <strain evidence="1 2">DSM 7343</strain>
    </source>
</reference>
<dbReference type="SUPFAM" id="SSF53335">
    <property type="entry name" value="S-adenosyl-L-methionine-dependent methyltransferases"/>
    <property type="match status" value="1"/>
</dbReference>
<dbReference type="RefSeq" id="WP_092344692.1">
    <property type="nucleotide sequence ID" value="NZ_FNQN01000002.1"/>
</dbReference>
<organism evidence="1 2">
    <name type="scientific">Desulfuromusa kysingii</name>
    <dbReference type="NCBI Taxonomy" id="37625"/>
    <lineage>
        <taxon>Bacteria</taxon>
        <taxon>Pseudomonadati</taxon>
        <taxon>Thermodesulfobacteriota</taxon>
        <taxon>Desulfuromonadia</taxon>
        <taxon>Desulfuromonadales</taxon>
        <taxon>Geopsychrobacteraceae</taxon>
        <taxon>Desulfuromusa</taxon>
    </lineage>
</organism>
<dbReference type="GO" id="GO:0008168">
    <property type="term" value="F:methyltransferase activity"/>
    <property type="evidence" value="ECO:0007669"/>
    <property type="project" value="UniProtKB-KW"/>
</dbReference>
<dbReference type="Pfam" id="PF06962">
    <property type="entry name" value="rRNA_methylase"/>
    <property type="match status" value="1"/>
</dbReference>
<gene>
    <name evidence="1" type="ORF">SAMN05660420_00648</name>
</gene>
<dbReference type="PANTHER" id="PTHR35276:SF1">
    <property type="entry name" value="TRNA (MNM(5)S(2)U34)-METHYLTRANSFERASE, CHLOROPLASTIC"/>
    <property type="match status" value="1"/>
</dbReference>
<dbReference type="InterPro" id="IPR029063">
    <property type="entry name" value="SAM-dependent_MTases_sf"/>
</dbReference>
<dbReference type="EMBL" id="FNQN01000002">
    <property type="protein sequence ID" value="SDZ89903.1"/>
    <property type="molecule type" value="Genomic_DNA"/>
</dbReference>
<keyword evidence="1" id="KW-0808">Transferase</keyword>
<accession>A0A1H3WRY7</accession>
<dbReference type="PANTHER" id="PTHR35276">
    <property type="entry name" value="S-ADENOSYL-L-METHIONINE-DEPENDENT METHYLTRANSFERASES SUPERFAMILY PROTEIN"/>
    <property type="match status" value="1"/>
</dbReference>
<dbReference type="AlphaFoldDB" id="A0A1H3WRY7"/>
<dbReference type="InterPro" id="IPR010719">
    <property type="entry name" value="MnmM_MeTrfase"/>
</dbReference>
<dbReference type="STRING" id="37625.SAMN05660420_00648"/>
<evidence type="ECO:0000313" key="1">
    <source>
        <dbReference type="EMBL" id="SDZ89903.1"/>
    </source>
</evidence>
<dbReference type="Proteomes" id="UP000199409">
    <property type="component" value="Unassembled WGS sequence"/>
</dbReference>
<dbReference type="OrthoDB" id="9792989at2"/>
<dbReference type="Gene3D" id="3.40.50.150">
    <property type="entry name" value="Vaccinia Virus protein VP39"/>
    <property type="match status" value="1"/>
</dbReference>
<keyword evidence="2" id="KW-1185">Reference proteome</keyword>